<gene>
    <name evidence="2" type="ORF">JHU38_04625</name>
</gene>
<evidence type="ECO:0008006" key="4">
    <source>
        <dbReference type="Google" id="ProtNLM"/>
    </source>
</evidence>
<keyword evidence="1" id="KW-0732">Signal</keyword>
<proteinExistence type="predicted"/>
<evidence type="ECO:0000256" key="1">
    <source>
        <dbReference type="SAM" id="SignalP"/>
    </source>
</evidence>
<reference evidence="2 3" key="1">
    <citation type="submission" date="2021-01" db="EMBL/GenBank/DDBJ databases">
        <title>Prevotella A2931 sp. nov.</title>
        <authorList>
            <person name="Buhl M."/>
            <person name="Oberhettinger P."/>
        </authorList>
    </citation>
    <scope>NUCLEOTIDE SEQUENCE [LARGE SCALE GENOMIC DNA]</scope>
    <source>
        <strain evidence="2 3">A2931</strain>
    </source>
</reference>
<organism evidence="2 3">
    <name type="scientific">Prevotella illustrans</name>
    <dbReference type="NCBI Taxonomy" id="2800387"/>
    <lineage>
        <taxon>Bacteria</taxon>
        <taxon>Pseudomonadati</taxon>
        <taxon>Bacteroidota</taxon>
        <taxon>Bacteroidia</taxon>
        <taxon>Bacteroidales</taxon>
        <taxon>Prevotellaceae</taxon>
        <taxon>Prevotella</taxon>
    </lineage>
</organism>
<comment type="caution">
    <text evidence="2">The sequence shown here is derived from an EMBL/GenBank/DDBJ whole genome shotgun (WGS) entry which is preliminary data.</text>
</comment>
<feature type="chain" id="PRO_5047447513" description="Lipoprotein" evidence="1">
    <location>
        <begin position="23"/>
        <end position="278"/>
    </location>
</feature>
<feature type="signal peptide" evidence="1">
    <location>
        <begin position="1"/>
        <end position="22"/>
    </location>
</feature>
<evidence type="ECO:0000313" key="3">
    <source>
        <dbReference type="Proteomes" id="UP000664265"/>
    </source>
</evidence>
<dbReference type="RefSeq" id="WP_107581937.1">
    <property type="nucleotide sequence ID" value="NZ_JAERMS010000009.1"/>
</dbReference>
<dbReference type="Proteomes" id="UP000664265">
    <property type="component" value="Unassembled WGS sequence"/>
</dbReference>
<keyword evidence="3" id="KW-1185">Reference proteome</keyword>
<evidence type="ECO:0000313" key="2">
    <source>
        <dbReference type="EMBL" id="MBO1363068.1"/>
    </source>
</evidence>
<sequence>MKKKIYLSAWLAMMVCCLTSCLTESSSGRDATAPGYQAYEYVRQANESLTDMLFMAYLSHQYFGLSTDVERAKFMMEYFPKCEIRDTLKIDGTRNWEVLYRQSDYYFEDYLFSETPQKQLQARMFSAHNSDEIQNAYRFQAQIGTDNRWTLSDYTVTVRENTKRGDFDLNQFDCSAKQLNVTWTEPKNDSLYCELTGTIQMASHETPSLLIEMKTKEPLRAQLNRRSSMSTIFPWIKGKLELTVTDGGTKETDHVGVILSGNPDQRALIQMNDFSQPW</sequence>
<protein>
    <recommendedName>
        <fullName evidence="4">Lipoprotein</fullName>
    </recommendedName>
</protein>
<accession>A0ABS3M4H1</accession>
<name>A0ABS3M4H1_9BACT</name>
<dbReference type="EMBL" id="JAERMS010000009">
    <property type="protein sequence ID" value="MBO1363068.1"/>
    <property type="molecule type" value="Genomic_DNA"/>
</dbReference>